<organism evidence="1 2">
    <name type="scientific">Anatilimnocola aggregata</name>
    <dbReference type="NCBI Taxonomy" id="2528021"/>
    <lineage>
        <taxon>Bacteria</taxon>
        <taxon>Pseudomonadati</taxon>
        <taxon>Planctomycetota</taxon>
        <taxon>Planctomycetia</taxon>
        <taxon>Pirellulales</taxon>
        <taxon>Pirellulaceae</taxon>
        <taxon>Anatilimnocola</taxon>
    </lineage>
</organism>
<dbReference type="KEGG" id="aagg:ETAA8_14740"/>
<proteinExistence type="predicted"/>
<dbReference type="RefSeq" id="WP_238397700.1">
    <property type="nucleotide sequence ID" value="NZ_CP036274.1"/>
</dbReference>
<sequence>MGSRQEAGGGGSMYKPGDRVVYLASKHSSHPTPRAVELDPEPNGEGYSYAVRKYWVVQEVLPDGTLSILTRRGKQRVVKASDNRLRPARWWERWFLAGRFPEGEGNFSG</sequence>
<accession>A0A517Y846</accession>
<protein>
    <submittedName>
        <fullName evidence="1">Uncharacterized protein</fullName>
    </submittedName>
</protein>
<keyword evidence="2" id="KW-1185">Reference proteome</keyword>
<dbReference type="EMBL" id="CP036274">
    <property type="protein sequence ID" value="QDU26396.1"/>
    <property type="molecule type" value="Genomic_DNA"/>
</dbReference>
<gene>
    <name evidence="1" type="ORF">ETAA8_14740</name>
</gene>
<evidence type="ECO:0000313" key="2">
    <source>
        <dbReference type="Proteomes" id="UP000315017"/>
    </source>
</evidence>
<dbReference type="Proteomes" id="UP000315017">
    <property type="component" value="Chromosome"/>
</dbReference>
<dbReference type="AlphaFoldDB" id="A0A517Y846"/>
<evidence type="ECO:0000313" key="1">
    <source>
        <dbReference type="EMBL" id="QDU26396.1"/>
    </source>
</evidence>
<name>A0A517Y846_9BACT</name>
<reference evidence="1 2" key="1">
    <citation type="submission" date="2019-02" db="EMBL/GenBank/DDBJ databases">
        <title>Deep-cultivation of Planctomycetes and their phenomic and genomic characterization uncovers novel biology.</title>
        <authorList>
            <person name="Wiegand S."/>
            <person name="Jogler M."/>
            <person name="Boedeker C."/>
            <person name="Pinto D."/>
            <person name="Vollmers J."/>
            <person name="Rivas-Marin E."/>
            <person name="Kohn T."/>
            <person name="Peeters S.H."/>
            <person name="Heuer A."/>
            <person name="Rast P."/>
            <person name="Oberbeckmann S."/>
            <person name="Bunk B."/>
            <person name="Jeske O."/>
            <person name="Meyerdierks A."/>
            <person name="Storesund J.E."/>
            <person name="Kallscheuer N."/>
            <person name="Luecker S."/>
            <person name="Lage O.M."/>
            <person name="Pohl T."/>
            <person name="Merkel B.J."/>
            <person name="Hornburger P."/>
            <person name="Mueller R.-W."/>
            <person name="Bruemmer F."/>
            <person name="Labrenz M."/>
            <person name="Spormann A.M."/>
            <person name="Op den Camp H."/>
            <person name="Overmann J."/>
            <person name="Amann R."/>
            <person name="Jetten M.S.M."/>
            <person name="Mascher T."/>
            <person name="Medema M.H."/>
            <person name="Devos D.P."/>
            <person name="Kaster A.-K."/>
            <person name="Ovreas L."/>
            <person name="Rohde M."/>
            <person name="Galperin M.Y."/>
            <person name="Jogler C."/>
        </authorList>
    </citation>
    <scope>NUCLEOTIDE SEQUENCE [LARGE SCALE GENOMIC DNA]</scope>
    <source>
        <strain evidence="1 2">ETA_A8</strain>
    </source>
</reference>